<dbReference type="RefSeq" id="WP_115331191.1">
    <property type="nucleotide sequence ID" value="NZ_CAAAHP010000001.1"/>
</dbReference>
<sequence>MVHSEVEQTTAVNSSGSLHSLSEKCNKKSRKKAASDNNFIEGALKVDPDTGEPSTASNAINRRTYFSRQLVDPKTGKPSKEKDAVRYSTYRSRQMVDPKTDKPSKEKDAIPRSTYRERQKVDPITGKVSDKLNAIARSEYNYKKKNARKIKTNETAVMGALEASGVDKRDKPQEADSINQLQSISDAPFAGEFQDESLEFLDELASIVNDNSHTDPAVSPKHLTSVDKQASPLTTFSLFSQTDTEPLPATSLTQQSEGSLESTSYKNFADEIGKQEEETCFDNFFDFG</sequence>
<feature type="compositionally biased region" description="Basic and acidic residues" evidence="1">
    <location>
        <begin position="74"/>
        <end position="85"/>
    </location>
</feature>
<feature type="compositionally biased region" description="Basic and acidic residues" evidence="1">
    <location>
        <begin position="94"/>
        <end position="121"/>
    </location>
</feature>
<evidence type="ECO:0000313" key="3">
    <source>
        <dbReference type="Proteomes" id="UP000254794"/>
    </source>
</evidence>
<organism evidence="2 3">
    <name type="scientific">Legionella busanensis</name>
    <dbReference type="NCBI Taxonomy" id="190655"/>
    <lineage>
        <taxon>Bacteria</taxon>
        <taxon>Pseudomonadati</taxon>
        <taxon>Pseudomonadota</taxon>
        <taxon>Gammaproteobacteria</taxon>
        <taxon>Legionellales</taxon>
        <taxon>Legionellaceae</taxon>
        <taxon>Legionella</taxon>
    </lineage>
</organism>
<feature type="compositionally biased region" description="Basic and acidic residues" evidence="1">
    <location>
        <begin position="165"/>
        <end position="174"/>
    </location>
</feature>
<feature type="region of interest" description="Disordered" evidence="1">
    <location>
        <begin position="239"/>
        <end position="262"/>
    </location>
</feature>
<dbReference type="EMBL" id="UGOD01000001">
    <property type="protein sequence ID" value="STX51562.1"/>
    <property type="molecule type" value="Genomic_DNA"/>
</dbReference>
<protein>
    <submittedName>
        <fullName evidence="2">Uncharacterized protein</fullName>
    </submittedName>
</protein>
<feature type="region of interest" description="Disordered" evidence="1">
    <location>
        <begin position="1"/>
        <end position="126"/>
    </location>
</feature>
<evidence type="ECO:0000313" key="2">
    <source>
        <dbReference type="EMBL" id="STX51562.1"/>
    </source>
</evidence>
<dbReference type="AlphaFoldDB" id="A0A378JTQ1"/>
<accession>A0A378JTQ1</accession>
<proteinExistence type="predicted"/>
<gene>
    <name evidence="2" type="ORF">NCTC13316_01658</name>
</gene>
<reference evidence="2 3" key="1">
    <citation type="submission" date="2018-06" db="EMBL/GenBank/DDBJ databases">
        <authorList>
            <consortium name="Pathogen Informatics"/>
            <person name="Doyle S."/>
        </authorList>
    </citation>
    <scope>NUCLEOTIDE SEQUENCE [LARGE SCALE GENOMIC DNA]</scope>
    <source>
        <strain evidence="2 3">NCTC13316</strain>
    </source>
</reference>
<dbReference type="Proteomes" id="UP000254794">
    <property type="component" value="Unassembled WGS sequence"/>
</dbReference>
<feature type="compositionally biased region" description="Polar residues" evidence="1">
    <location>
        <begin position="7"/>
        <end position="20"/>
    </location>
</feature>
<name>A0A378JTQ1_9GAMM</name>
<evidence type="ECO:0000256" key="1">
    <source>
        <dbReference type="SAM" id="MobiDB-lite"/>
    </source>
</evidence>
<feature type="compositionally biased region" description="Polar residues" evidence="1">
    <location>
        <begin position="52"/>
        <end position="67"/>
    </location>
</feature>
<feature type="region of interest" description="Disordered" evidence="1">
    <location>
        <begin position="163"/>
        <end position="183"/>
    </location>
</feature>
<keyword evidence="3" id="KW-1185">Reference proteome</keyword>